<comment type="caution">
    <text evidence="1">The sequence shown here is derived from an EMBL/GenBank/DDBJ whole genome shotgun (WGS) entry which is preliminary data.</text>
</comment>
<keyword evidence="2" id="KW-1185">Reference proteome</keyword>
<accession>A0A9P7YUI6</accession>
<dbReference type="Proteomes" id="UP000887226">
    <property type="component" value="Unassembled WGS sequence"/>
</dbReference>
<protein>
    <submittedName>
        <fullName evidence="1">Uncharacterized protein</fullName>
    </submittedName>
</protein>
<dbReference type="OrthoDB" id="2132010at2759"/>
<organism evidence="1 2">
    <name type="scientific">Calycina marina</name>
    <dbReference type="NCBI Taxonomy" id="1763456"/>
    <lineage>
        <taxon>Eukaryota</taxon>
        <taxon>Fungi</taxon>
        <taxon>Dikarya</taxon>
        <taxon>Ascomycota</taxon>
        <taxon>Pezizomycotina</taxon>
        <taxon>Leotiomycetes</taxon>
        <taxon>Helotiales</taxon>
        <taxon>Pezizellaceae</taxon>
        <taxon>Calycina</taxon>
    </lineage>
</organism>
<dbReference type="AlphaFoldDB" id="A0A9P7YUI6"/>
<name>A0A9P7YUI6_9HELO</name>
<gene>
    <name evidence="1" type="ORF">BJ878DRAFT_537394</name>
</gene>
<evidence type="ECO:0000313" key="1">
    <source>
        <dbReference type="EMBL" id="KAG9239991.1"/>
    </source>
</evidence>
<proteinExistence type="predicted"/>
<reference evidence="1" key="1">
    <citation type="journal article" date="2021" name="IMA Fungus">
        <title>Genomic characterization of three marine fungi, including Emericellopsis atlantica sp. nov. with signatures of a generalist lifestyle and marine biomass degradation.</title>
        <authorList>
            <person name="Hagestad O.C."/>
            <person name="Hou L."/>
            <person name="Andersen J.H."/>
            <person name="Hansen E.H."/>
            <person name="Altermark B."/>
            <person name="Li C."/>
            <person name="Kuhnert E."/>
            <person name="Cox R.J."/>
            <person name="Crous P.W."/>
            <person name="Spatafora J.W."/>
            <person name="Lail K."/>
            <person name="Amirebrahimi M."/>
            <person name="Lipzen A."/>
            <person name="Pangilinan J."/>
            <person name="Andreopoulos W."/>
            <person name="Hayes R.D."/>
            <person name="Ng V."/>
            <person name="Grigoriev I.V."/>
            <person name="Jackson S.A."/>
            <person name="Sutton T.D.S."/>
            <person name="Dobson A.D.W."/>
            <person name="Rama T."/>
        </authorList>
    </citation>
    <scope>NUCLEOTIDE SEQUENCE</scope>
    <source>
        <strain evidence="1">TRa3180A</strain>
    </source>
</reference>
<dbReference type="EMBL" id="MU254659">
    <property type="protein sequence ID" value="KAG9239991.1"/>
    <property type="molecule type" value="Genomic_DNA"/>
</dbReference>
<sequence>MMAILERIPCTSDAGCGFGCCVFNIGKCTGPVIAQERDGGCEFGDVTPNDTAAQLLRGGAATTFTSHVVLGASASSSTQTVAAANISPDVVYKHLIDSSRFITGACTSDDASYAFECYVIALPRDGGCDFGDATPNGNMAKAFGIATAFGAASCGFNWGLCAGPAIAQERDDGCGFGDAQSNDTATVALSG</sequence>
<evidence type="ECO:0000313" key="2">
    <source>
        <dbReference type="Proteomes" id="UP000887226"/>
    </source>
</evidence>